<comment type="caution">
    <text evidence="4">The sequence shown here is derived from an EMBL/GenBank/DDBJ whole genome shotgun (WGS) entry which is preliminary data.</text>
</comment>
<dbReference type="InterPro" id="IPR050595">
    <property type="entry name" value="Bact_response_regulator"/>
</dbReference>
<protein>
    <submittedName>
        <fullName evidence="4">Response regulator</fullName>
    </submittedName>
</protein>
<reference evidence="4 5" key="1">
    <citation type="submission" date="2024-09" db="EMBL/GenBank/DDBJ databases">
        <title>Floridaenema gen nov. (Aerosakkonemataceae, Aerosakkonematales ord. nov., Cyanobacteria) from benthic tropical and subtropical fresh waters, with the description of four new species.</title>
        <authorList>
            <person name="Moretto J.A."/>
            <person name="Berthold D.E."/>
            <person name="Lefler F.W."/>
            <person name="Huang I.-S."/>
            <person name="Laughinghouse H. IV."/>
        </authorList>
    </citation>
    <scope>NUCLEOTIDE SEQUENCE [LARGE SCALE GENOMIC DNA]</scope>
    <source>
        <strain evidence="4 5">BLCC-F154</strain>
    </source>
</reference>
<evidence type="ECO:0000256" key="2">
    <source>
        <dbReference type="PROSITE-ProRule" id="PRU00169"/>
    </source>
</evidence>
<dbReference type="RefSeq" id="WP_413260886.1">
    <property type="nucleotide sequence ID" value="NZ_JBHFNS010000094.1"/>
</dbReference>
<name>A0ABV4YLR0_9CYAN</name>
<dbReference type="PROSITE" id="PS50110">
    <property type="entry name" value="RESPONSE_REGULATORY"/>
    <property type="match status" value="1"/>
</dbReference>
<evidence type="ECO:0000313" key="5">
    <source>
        <dbReference type="Proteomes" id="UP001576776"/>
    </source>
</evidence>
<evidence type="ECO:0000256" key="1">
    <source>
        <dbReference type="ARBA" id="ARBA00022553"/>
    </source>
</evidence>
<keyword evidence="5" id="KW-1185">Reference proteome</keyword>
<gene>
    <name evidence="4" type="ORF">ACE1B6_29560</name>
</gene>
<dbReference type="SUPFAM" id="SSF52172">
    <property type="entry name" value="CheY-like"/>
    <property type="match status" value="1"/>
</dbReference>
<sequence>MATKTVLIIDDESDIREIAKVSLQLTRSWNVEGVSSGKEGLAIAIDKQPDLILLDVVMPEMDGLTTLKLLKENPFTQEIPVILLTATVKVATKQQYALLGAKAVMIKPFDPGILADQIETAVGWKITN</sequence>
<evidence type="ECO:0000313" key="4">
    <source>
        <dbReference type="EMBL" id="MFB2939421.1"/>
    </source>
</evidence>
<dbReference type="EMBL" id="JBHFNS010000094">
    <property type="protein sequence ID" value="MFB2939421.1"/>
    <property type="molecule type" value="Genomic_DNA"/>
</dbReference>
<accession>A0ABV4YLR0</accession>
<feature type="domain" description="Response regulatory" evidence="3">
    <location>
        <begin position="5"/>
        <end position="122"/>
    </location>
</feature>
<dbReference type="PANTHER" id="PTHR44591:SF22">
    <property type="entry name" value="CHEY SUBFAMILY"/>
    <property type="match status" value="1"/>
</dbReference>
<dbReference type="PANTHER" id="PTHR44591">
    <property type="entry name" value="STRESS RESPONSE REGULATOR PROTEIN 1"/>
    <property type="match status" value="1"/>
</dbReference>
<organism evidence="4 5">
    <name type="scientific">Floridaenema fluviatile BLCC-F154</name>
    <dbReference type="NCBI Taxonomy" id="3153640"/>
    <lineage>
        <taxon>Bacteria</taxon>
        <taxon>Bacillati</taxon>
        <taxon>Cyanobacteriota</taxon>
        <taxon>Cyanophyceae</taxon>
        <taxon>Oscillatoriophycideae</taxon>
        <taxon>Aerosakkonematales</taxon>
        <taxon>Aerosakkonemataceae</taxon>
        <taxon>Floridanema</taxon>
        <taxon>Floridanema fluviatile</taxon>
    </lineage>
</organism>
<feature type="modified residue" description="4-aspartylphosphate" evidence="2">
    <location>
        <position position="55"/>
    </location>
</feature>
<dbReference type="SMART" id="SM00448">
    <property type="entry name" value="REC"/>
    <property type="match status" value="1"/>
</dbReference>
<keyword evidence="1 2" id="KW-0597">Phosphoprotein</keyword>
<dbReference type="InterPro" id="IPR001789">
    <property type="entry name" value="Sig_transdc_resp-reg_receiver"/>
</dbReference>
<dbReference type="InterPro" id="IPR011006">
    <property type="entry name" value="CheY-like_superfamily"/>
</dbReference>
<dbReference type="Proteomes" id="UP001576776">
    <property type="component" value="Unassembled WGS sequence"/>
</dbReference>
<evidence type="ECO:0000259" key="3">
    <source>
        <dbReference type="PROSITE" id="PS50110"/>
    </source>
</evidence>
<dbReference type="Pfam" id="PF00072">
    <property type="entry name" value="Response_reg"/>
    <property type="match status" value="1"/>
</dbReference>
<dbReference type="Gene3D" id="3.40.50.2300">
    <property type="match status" value="1"/>
</dbReference>
<proteinExistence type="predicted"/>